<organism evidence="1 2">
    <name type="scientific">Vitis vinifera</name>
    <name type="common">Grape</name>
    <dbReference type="NCBI Taxonomy" id="29760"/>
    <lineage>
        <taxon>Eukaryota</taxon>
        <taxon>Viridiplantae</taxon>
        <taxon>Streptophyta</taxon>
        <taxon>Embryophyta</taxon>
        <taxon>Tracheophyta</taxon>
        <taxon>Spermatophyta</taxon>
        <taxon>Magnoliopsida</taxon>
        <taxon>eudicotyledons</taxon>
        <taxon>Gunneridae</taxon>
        <taxon>Pentapetalae</taxon>
        <taxon>rosids</taxon>
        <taxon>Vitales</taxon>
        <taxon>Vitaceae</taxon>
        <taxon>Viteae</taxon>
        <taxon>Vitis</taxon>
    </lineage>
</organism>
<dbReference type="EMBL" id="QGNW01000049">
    <property type="protein sequence ID" value="RVX06760.1"/>
    <property type="molecule type" value="Genomic_DNA"/>
</dbReference>
<dbReference type="Proteomes" id="UP000288805">
    <property type="component" value="Unassembled WGS sequence"/>
</dbReference>
<sequence>METLSRLHSRAKEGGFIDGFLIKERRDVGVEGNVVKSKSMFNLNSWSKVTASMPCALSQAWVITFNNIGSRLKINLEKSELIPVGNVPNMKELAKVLGYKVGALPTTYLSLLLDAPYKSFKV</sequence>
<proteinExistence type="predicted"/>
<evidence type="ECO:0000313" key="1">
    <source>
        <dbReference type="EMBL" id="RVX06760.1"/>
    </source>
</evidence>
<protein>
    <submittedName>
        <fullName evidence="1">Uncharacterized protein</fullName>
    </submittedName>
</protein>
<dbReference type="AlphaFoldDB" id="A0A438JCT7"/>
<evidence type="ECO:0000313" key="2">
    <source>
        <dbReference type="Proteomes" id="UP000288805"/>
    </source>
</evidence>
<comment type="caution">
    <text evidence="1">The sequence shown here is derived from an EMBL/GenBank/DDBJ whole genome shotgun (WGS) entry which is preliminary data.</text>
</comment>
<accession>A0A438JCT7</accession>
<gene>
    <name evidence="1" type="ORF">CK203_014926</name>
</gene>
<name>A0A438JCT7_VITVI</name>
<reference evidence="1 2" key="1">
    <citation type="journal article" date="2018" name="PLoS Genet.">
        <title>Population sequencing reveals clonal diversity and ancestral inbreeding in the grapevine cultivar Chardonnay.</title>
        <authorList>
            <person name="Roach M.J."/>
            <person name="Johnson D.L."/>
            <person name="Bohlmann J."/>
            <person name="van Vuuren H.J."/>
            <person name="Jones S.J."/>
            <person name="Pretorius I.S."/>
            <person name="Schmidt S.A."/>
            <person name="Borneman A.R."/>
        </authorList>
    </citation>
    <scope>NUCLEOTIDE SEQUENCE [LARGE SCALE GENOMIC DNA]</scope>
    <source>
        <strain evidence="2">cv. Chardonnay</strain>
        <tissue evidence="1">Leaf</tissue>
    </source>
</reference>